<sequence>MDFIELEQLFYKGELEQLIIEGENYLKQNPEDTEVLFLMATAYHDQVFYDGHEAIYDSVKQYTIPYLRRILEIEPNHQKTLYEILSYPLTNQHNLWSIARPKLHITEENKQEFIGYAESLKQQEGFEIYGYNFIINIYEGLEDIEHQLLNLEKAIIFNEDHNSSERETRDKNTSIFFMKKIDLLEQYKGFDKKDLVILIEKQLPKFVSQHESQYIQLAEIAYKQGAIDLAVKTLVQLLDANHNSIYVIEEFCKWHKILTNLLNQGYKSADAQYFLLMIERNYYETLEVAADTYYHHALELTKSDHEQYFPHHFVGTYLFENGEYSKAYPYLEKAIQLNPIAITYRRYVECAMHLNYELPTSLPKLNSHPLELYGRGTEIDDLIQEIAQSESNPALIKIREQFYLQAHEAFEAYFNEDQYFSLYNCDLHQFAMNCNNLAIAYIATASFTRAAKIAELGLTYSNFWEIHSTLIEALIKDENFEEAKHALNRYFSYYNTEDIPCIKHLIFEGNRITVDYHLNLDEDIYNSAEKQLEQIYDYAEAHPELEEYDLRDLEAAKSIIQTVIYNILEQESDIFKKEIYEKKALKYSSESNPQYMLMQIYHDLEMYAACNKAAQQYLKNKPEFLLNDFDQAKSIHLIMKSHLMCEEYEEASNMFNDYNQMMQEVLSGSDLITWLLRAIKVKSKVEQHNDVIQIGNQIKTIYNEENWDYDNDLETVTLTLAETYYNQGDLKTAHQLLDAVLAYSDADPQAHILKKKWKKPSFLSKIGF</sequence>
<feature type="repeat" description="TPR" evidence="1">
    <location>
        <begin position="308"/>
        <end position="341"/>
    </location>
</feature>
<dbReference type="Proteomes" id="UP000243887">
    <property type="component" value="Unassembled WGS sequence"/>
</dbReference>
<evidence type="ECO:0000256" key="1">
    <source>
        <dbReference type="PROSITE-ProRule" id="PRU00339"/>
    </source>
</evidence>
<dbReference type="InterPro" id="IPR011990">
    <property type="entry name" value="TPR-like_helical_dom_sf"/>
</dbReference>
<dbReference type="InterPro" id="IPR019734">
    <property type="entry name" value="TPR_rpt"/>
</dbReference>
<evidence type="ECO:0008006" key="4">
    <source>
        <dbReference type="Google" id="ProtNLM"/>
    </source>
</evidence>
<dbReference type="PROSITE" id="PS50005">
    <property type="entry name" value="TPR"/>
    <property type="match status" value="1"/>
</dbReference>
<name>A0A1I3PIZ1_9FLAO</name>
<dbReference type="AlphaFoldDB" id="A0A1I3PIZ1"/>
<dbReference type="STRING" id="1150112.SAMN04487893_104135"/>
<accession>A0A1I3PIZ1</accession>
<dbReference type="Gene3D" id="1.25.40.10">
    <property type="entry name" value="Tetratricopeptide repeat domain"/>
    <property type="match status" value="2"/>
</dbReference>
<evidence type="ECO:0000313" key="3">
    <source>
        <dbReference type="Proteomes" id="UP000243887"/>
    </source>
</evidence>
<evidence type="ECO:0000313" key="2">
    <source>
        <dbReference type="EMBL" id="SFJ21016.1"/>
    </source>
</evidence>
<dbReference type="EMBL" id="FORU01000004">
    <property type="protein sequence ID" value="SFJ21016.1"/>
    <property type="molecule type" value="Genomic_DNA"/>
</dbReference>
<dbReference type="SUPFAM" id="SSF48452">
    <property type="entry name" value="TPR-like"/>
    <property type="match status" value="2"/>
</dbReference>
<gene>
    <name evidence="2" type="ORF">SAMN04487893_104135</name>
</gene>
<keyword evidence="1" id="KW-0802">TPR repeat</keyword>
<organism evidence="2 3">
    <name type="scientific">Myroides guanonis</name>
    <dbReference type="NCBI Taxonomy" id="1150112"/>
    <lineage>
        <taxon>Bacteria</taxon>
        <taxon>Pseudomonadati</taxon>
        <taxon>Bacteroidota</taxon>
        <taxon>Flavobacteriia</taxon>
        <taxon>Flavobacteriales</taxon>
        <taxon>Flavobacteriaceae</taxon>
        <taxon>Myroides</taxon>
    </lineage>
</organism>
<proteinExistence type="predicted"/>
<dbReference type="RefSeq" id="WP_090678425.1">
    <property type="nucleotide sequence ID" value="NZ_FORU01000004.1"/>
</dbReference>
<protein>
    <recommendedName>
        <fullName evidence="4">Tetratricopeptide repeat-containing protein</fullName>
    </recommendedName>
</protein>
<reference evidence="3" key="1">
    <citation type="submission" date="2016-10" db="EMBL/GenBank/DDBJ databases">
        <authorList>
            <person name="Varghese N."/>
            <person name="Submissions S."/>
        </authorList>
    </citation>
    <scope>NUCLEOTIDE SEQUENCE [LARGE SCALE GENOMIC DNA]</scope>
    <source>
        <strain evidence="3">DSM 26542</strain>
    </source>
</reference>
<dbReference type="OrthoDB" id="1391234at2"/>
<keyword evidence="3" id="KW-1185">Reference proteome</keyword>
<dbReference type="SMART" id="SM00028">
    <property type="entry name" value="TPR"/>
    <property type="match status" value="3"/>
</dbReference>